<dbReference type="InterPro" id="IPR052016">
    <property type="entry name" value="Bact_Sigma-Reg"/>
</dbReference>
<comment type="caution">
    <text evidence="5">The sequence shown here is derived from an EMBL/GenBank/DDBJ whole genome shotgun (WGS) entry which is preliminary data.</text>
</comment>
<feature type="domain" description="PPM-type phosphatase" evidence="4">
    <location>
        <begin position="137"/>
        <end position="365"/>
    </location>
</feature>
<evidence type="ECO:0000259" key="4">
    <source>
        <dbReference type="SMART" id="SM00331"/>
    </source>
</evidence>
<evidence type="ECO:0000256" key="1">
    <source>
        <dbReference type="ARBA" id="ARBA00022801"/>
    </source>
</evidence>
<feature type="compositionally biased region" description="Basic and acidic residues" evidence="2">
    <location>
        <begin position="422"/>
        <end position="449"/>
    </location>
</feature>
<dbReference type="PANTHER" id="PTHR43156">
    <property type="entry name" value="STAGE II SPORULATION PROTEIN E-RELATED"/>
    <property type="match status" value="1"/>
</dbReference>
<keyword evidence="3" id="KW-0472">Membrane</keyword>
<proteinExistence type="predicted"/>
<dbReference type="GO" id="GO:0016791">
    <property type="term" value="F:phosphatase activity"/>
    <property type="evidence" value="ECO:0007669"/>
    <property type="project" value="TreeGrafter"/>
</dbReference>
<reference evidence="5" key="2">
    <citation type="submission" date="2020-09" db="EMBL/GenBank/DDBJ databases">
        <authorList>
            <person name="Sun Q."/>
            <person name="Ohkuma M."/>
        </authorList>
    </citation>
    <scope>NUCLEOTIDE SEQUENCE</scope>
    <source>
        <strain evidence="5">JCM 4234</strain>
    </source>
</reference>
<reference evidence="5" key="1">
    <citation type="journal article" date="2014" name="Int. J. Syst. Evol. Microbiol.">
        <title>Complete genome sequence of Corynebacterium casei LMG S-19264T (=DSM 44701T), isolated from a smear-ripened cheese.</title>
        <authorList>
            <consortium name="US DOE Joint Genome Institute (JGI-PGF)"/>
            <person name="Walter F."/>
            <person name="Albersmeier A."/>
            <person name="Kalinowski J."/>
            <person name="Ruckert C."/>
        </authorList>
    </citation>
    <scope>NUCLEOTIDE SEQUENCE</scope>
    <source>
        <strain evidence="5">JCM 4234</strain>
    </source>
</reference>
<dbReference type="InterPro" id="IPR001932">
    <property type="entry name" value="PPM-type_phosphatase-like_dom"/>
</dbReference>
<evidence type="ECO:0000256" key="2">
    <source>
        <dbReference type="SAM" id="MobiDB-lite"/>
    </source>
</evidence>
<dbReference type="AlphaFoldDB" id="A0A918LER7"/>
<accession>A0A918LER7</accession>
<sequence length="465" mass="49679">MHRHQLVRVGGRSVSWVPPLLLLVGVAVADANTSGQFRMISWIVLVPGIAAALCGVWGTAVYAVLAVVTYYSVDSAWPHQYQSGLPDFILVAVGGLLAVLACVLRVRGERRMLHIRDVADTTRRAVLRPLPPGWGGLDHAAVYLAADAEARVGGDFYDIQPGPHGTRVLIGDVQGKGLGAVETAAALLGAFREAGYHEPDLATVAERLEARMTRHRTHTAALGRSDGDRFATAVLVGFPPDAPGAIDTVVFGHEAPLAVGPHGVRELPVTGGLPLGLAELGTGPPPVCRLPLAADETLLLVTDGVTEARDRQGCFYRHAEEVARGVALDAKVTEPRRLVRLVRDGTLRHCGGRLDDDTTVFAVRRGGDGRQPRRRQPPGPPNAARERPRNHQNPSTPLRARPGAAGRAGAAPGTPPGTRRQGRGDRRGSPDGTRGRPTEHRTGRPRREPYFPAGYPPSHPHRLPC</sequence>
<dbReference type="PANTHER" id="PTHR43156:SF2">
    <property type="entry name" value="STAGE II SPORULATION PROTEIN E"/>
    <property type="match status" value="1"/>
</dbReference>
<feature type="compositionally biased region" description="Low complexity" evidence="2">
    <location>
        <begin position="396"/>
        <end position="419"/>
    </location>
</feature>
<organism evidence="5 6">
    <name type="scientific">Streptomyces griseoviridis</name>
    <dbReference type="NCBI Taxonomy" id="45398"/>
    <lineage>
        <taxon>Bacteria</taxon>
        <taxon>Bacillati</taxon>
        <taxon>Actinomycetota</taxon>
        <taxon>Actinomycetes</taxon>
        <taxon>Kitasatosporales</taxon>
        <taxon>Streptomycetaceae</taxon>
        <taxon>Streptomyces</taxon>
    </lineage>
</organism>
<dbReference type="Pfam" id="PF07228">
    <property type="entry name" value="SpoIIE"/>
    <property type="match status" value="1"/>
</dbReference>
<gene>
    <name evidence="5" type="ORF">GCM10010238_27890</name>
</gene>
<dbReference type="Proteomes" id="UP000653493">
    <property type="component" value="Unassembled WGS sequence"/>
</dbReference>
<keyword evidence="6" id="KW-1185">Reference proteome</keyword>
<dbReference type="Gene3D" id="3.60.40.10">
    <property type="entry name" value="PPM-type phosphatase domain"/>
    <property type="match status" value="1"/>
</dbReference>
<evidence type="ECO:0000313" key="6">
    <source>
        <dbReference type="Proteomes" id="UP000653493"/>
    </source>
</evidence>
<dbReference type="InterPro" id="IPR036457">
    <property type="entry name" value="PPM-type-like_dom_sf"/>
</dbReference>
<feature type="region of interest" description="Disordered" evidence="2">
    <location>
        <begin position="348"/>
        <end position="465"/>
    </location>
</feature>
<feature type="transmembrane region" description="Helical" evidence="3">
    <location>
        <begin position="43"/>
        <end position="68"/>
    </location>
</feature>
<protein>
    <submittedName>
        <fullName evidence="5">Integral membrane protein</fullName>
    </submittedName>
</protein>
<feature type="transmembrane region" description="Helical" evidence="3">
    <location>
        <begin position="88"/>
        <end position="106"/>
    </location>
</feature>
<dbReference type="EMBL" id="BMSL01000006">
    <property type="protein sequence ID" value="GGS36933.1"/>
    <property type="molecule type" value="Genomic_DNA"/>
</dbReference>
<keyword evidence="3" id="KW-1133">Transmembrane helix</keyword>
<evidence type="ECO:0000313" key="5">
    <source>
        <dbReference type="EMBL" id="GGS36933.1"/>
    </source>
</evidence>
<dbReference type="SMART" id="SM00331">
    <property type="entry name" value="PP2C_SIG"/>
    <property type="match status" value="1"/>
</dbReference>
<name>A0A918LER7_STRGD</name>
<keyword evidence="3" id="KW-0812">Transmembrane</keyword>
<evidence type="ECO:0000256" key="3">
    <source>
        <dbReference type="SAM" id="Phobius"/>
    </source>
</evidence>
<keyword evidence="1" id="KW-0378">Hydrolase</keyword>